<accession>A0A2A5QV38</accession>
<sequence length="225" mass="24044">MSRRSSGGWWRRLIAGIEGLDPERVATAVVGAGALLAVGAVLLGGFVPSVRLLSWLLYPIATLFPLLGVAIAAAACWWAWTLEEGGATAMLEGPPPETAVTQTTYPVGQDAERTLTDATQGWYRCRPTEPIADVRGRLADGAVRVLTTNRGLTAEAAREAVRSGTWTDDPVAAAFLSDDRRQPGDERLRAVVDPGAAYHRRVRRTLAAIDGVADGTVRGDEEVDR</sequence>
<organism evidence="2 3">
    <name type="scientific">Natrinema ejinorense</name>
    <dbReference type="NCBI Taxonomy" id="373386"/>
    <lineage>
        <taxon>Archaea</taxon>
        <taxon>Methanobacteriati</taxon>
        <taxon>Methanobacteriota</taxon>
        <taxon>Stenosarchaea group</taxon>
        <taxon>Halobacteria</taxon>
        <taxon>Halobacteriales</taxon>
        <taxon>Natrialbaceae</taxon>
        <taxon>Natrinema</taxon>
    </lineage>
</organism>
<keyword evidence="1" id="KW-0472">Membrane</keyword>
<dbReference type="Proteomes" id="UP000219689">
    <property type="component" value="Unassembled WGS sequence"/>
</dbReference>
<evidence type="ECO:0000256" key="1">
    <source>
        <dbReference type="SAM" id="Phobius"/>
    </source>
</evidence>
<keyword evidence="3" id="KW-1185">Reference proteome</keyword>
<comment type="caution">
    <text evidence="2">The sequence shown here is derived from an EMBL/GenBank/DDBJ whole genome shotgun (WGS) entry which is preliminary data.</text>
</comment>
<feature type="transmembrane region" description="Helical" evidence="1">
    <location>
        <begin position="25"/>
        <end position="48"/>
    </location>
</feature>
<evidence type="ECO:0000313" key="3">
    <source>
        <dbReference type="Proteomes" id="UP000219689"/>
    </source>
</evidence>
<keyword evidence="1" id="KW-0812">Transmembrane</keyword>
<evidence type="ECO:0000313" key="2">
    <source>
        <dbReference type="EMBL" id="PCR90682.1"/>
    </source>
</evidence>
<reference evidence="2 3" key="1">
    <citation type="submission" date="2017-09" db="EMBL/GenBank/DDBJ databases">
        <title>Genome sequences of Natrinema ejinorence JCM 13890T.</title>
        <authorList>
            <person name="Roh S.W."/>
            <person name="Kim Y.B."/>
            <person name="Kim J.Y."/>
        </authorList>
    </citation>
    <scope>NUCLEOTIDE SEQUENCE [LARGE SCALE GENOMIC DNA]</scope>
    <source>
        <strain evidence="2 3">JCM 13890</strain>
    </source>
</reference>
<dbReference type="EMBL" id="NXNI01000001">
    <property type="protein sequence ID" value="PCR90682.1"/>
    <property type="molecule type" value="Genomic_DNA"/>
</dbReference>
<keyword evidence="1" id="KW-1133">Transmembrane helix</keyword>
<name>A0A2A5QV38_9EURY</name>
<dbReference type="Pfam" id="PF23933">
    <property type="entry name" value="DUF7269"/>
    <property type="match status" value="1"/>
</dbReference>
<feature type="transmembrane region" description="Helical" evidence="1">
    <location>
        <begin position="55"/>
        <end position="80"/>
    </location>
</feature>
<proteinExistence type="predicted"/>
<dbReference type="InterPro" id="IPR055693">
    <property type="entry name" value="DUF7269"/>
</dbReference>
<gene>
    <name evidence="2" type="ORF">CP557_09260</name>
</gene>
<dbReference type="OrthoDB" id="31512at2157"/>
<protein>
    <submittedName>
        <fullName evidence="2">Uncharacterized protein</fullName>
    </submittedName>
</protein>
<dbReference type="AlphaFoldDB" id="A0A2A5QV38"/>
<dbReference type="RefSeq" id="WP_097379630.1">
    <property type="nucleotide sequence ID" value="NZ_NXNI01000001.1"/>
</dbReference>